<feature type="compositionally biased region" description="Polar residues" evidence="1">
    <location>
        <begin position="192"/>
        <end position="202"/>
    </location>
</feature>
<organism evidence="2 3">
    <name type="scientific">Trichocladium antarcticum</name>
    <dbReference type="NCBI Taxonomy" id="1450529"/>
    <lineage>
        <taxon>Eukaryota</taxon>
        <taxon>Fungi</taxon>
        <taxon>Dikarya</taxon>
        <taxon>Ascomycota</taxon>
        <taxon>Pezizomycotina</taxon>
        <taxon>Sordariomycetes</taxon>
        <taxon>Sordariomycetidae</taxon>
        <taxon>Sordariales</taxon>
        <taxon>Chaetomiaceae</taxon>
        <taxon>Trichocladium</taxon>
    </lineage>
</organism>
<gene>
    <name evidence="2" type="ORF">BT67DRAFT_263066</name>
</gene>
<comment type="caution">
    <text evidence="2">The sequence shown here is derived from an EMBL/GenBank/DDBJ whole genome shotgun (WGS) entry which is preliminary data.</text>
</comment>
<sequence length="231" mass="25326">MRWMHPRGYVFGVALQVDCRPRALPSRDGVSSSFGPVGVLFELRMPDRQAGNAVTPSATVDDPPPGVRVPRPRLQYPACLALSDISSYSEIARASTAVCSIGKLKGIGQCRSAARRAPRLYICTWHFRVPRSRGRPTAPRNPSNCVTAIPGRRLGGGGLLLQRPCRIAAIAVPHRRWERKGEVQDHTTATFASLDPTYTSPSHADIQRSPRQGTNEPIAVSVVLPHRPRSW</sequence>
<evidence type="ECO:0000313" key="2">
    <source>
        <dbReference type="EMBL" id="KAK4135869.1"/>
    </source>
</evidence>
<name>A0AAN6UN79_9PEZI</name>
<protein>
    <submittedName>
        <fullName evidence="2">Uncharacterized protein</fullName>
    </submittedName>
</protein>
<keyword evidence="3" id="KW-1185">Reference proteome</keyword>
<feature type="region of interest" description="Disordered" evidence="1">
    <location>
        <begin position="192"/>
        <end position="218"/>
    </location>
</feature>
<evidence type="ECO:0000256" key="1">
    <source>
        <dbReference type="SAM" id="MobiDB-lite"/>
    </source>
</evidence>
<reference evidence="2" key="1">
    <citation type="journal article" date="2023" name="Mol. Phylogenet. Evol.">
        <title>Genome-scale phylogeny and comparative genomics of the fungal order Sordariales.</title>
        <authorList>
            <person name="Hensen N."/>
            <person name="Bonometti L."/>
            <person name="Westerberg I."/>
            <person name="Brannstrom I.O."/>
            <person name="Guillou S."/>
            <person name="Cros-Aarteil S."/>
            <person name="Calhoun S."/>
            <person name="Haridas S."/>
            <person name="Kuo A."/>
            <person name="Mondo S."/>
            <person name="Pangilinan J."/>
            <person name="Riley R."/>
            <person name="LaButti K."/>
            <person name="Andreopoulos B."/>
            <person name="Lipzen A."/>
            <person name="Chen C."/>
            <person name="Yan M."/>
            <person name="Daum C."/>
            <person name="Ng V."/>
            <person name="Clum A."/>
            <person name="Steindorff A."/>
            <person name="Ohm R.A."/>
            <person name="Martin F."/>
            <person name="Silar P."/>
            <person name="Natvig D.O."/>
            <person name="Lalanne C."/>
            <person name="Gautier V."/>
            <person name="Ament-Velasquez S.L."/>
            <person name="Kruys A."/>
            <person name="Hutchinson M.I."/>
            <person name="Powell A.J."/>
            <person name="Barry K."/>
            <person name="Miller A.N."/>
            <person name="Grigoriev I.V."/>
            <person name="Debuchy R."/>
            <person name="Gladieux P."/>
            <person name="Hiltunen Thoren M."/>
            <person name="Johannesson H."/>
        </authorList>
    </citation>
    <scope>NUCLEOTIDE SEQUENCE</scope>
    <source>
        <strain evidence="2">CBS 123565</strain>
    </source>
</reference>
<proteinExistence type="predicted"/>
<reference evidence="2" key="2">
    <citation type="submission" date="2023-05" db="EMBL/GenBank/DDBJ databases">
        <authorList>
            <consortium name="Lawrence Berkeley National Laboratory"/>
            <person name="Steindorff A."/>
            <person name="Hensen N."/>
            <person name="Bonometti L."/>
            <person name="Westerberg I."/>
            <person name="Brannstrom I.O."/>
            <person name="Guillou S."/>
            <person name="Cros-Aarteil S."/>
            <person name="Calhoun S."/>
            <person name="Haridas S."/>
            <person name="Kuo A."/>
            <person name="Mondo S."/>
            <person name="Pangilinan J."/>
            <person name="Riley R."/>
            <person name="Labutti K."/>
            <person name="Andreopoulos B."/>
            <person name="Lipzen A."/>
            <person name="Chen C."/>
            <person name="Yanf M."/>
            <person name="Daum C."/>
            <person name="Ng V."/>
            <person name="Clum A."/>
            <person name="Ohm R."/>
            <person name="Martin F."/>
            <person name="Silar P."/>
            <person name="Natvig D."/>
            <person name="Lalanne C."/>
            <person name="Gautier V."/>
            <person name="Ament-Velasquez S.L."/>
            <person name="Kruys A."/>
            <person name="Hutchinson M.I."/>
            <person name="Powell A.J."/>
            <person name="Barry K."/>
            <person name="Miller A.N."/>
            <person name="Grigoriev I.V."/>
            <person name="Debuchy R."/>
            <person name="Gladieux P."/>
            <person name="Thoren M.H."/>
            <person name="Johannesson H."/>
        </authorList>
    </citation>
    <scope>NUCLEOTIDE SEQUENCE</scope>
    <source>
        <strain evidence="2">CBS 123565</strain>
    </source>
</reference>
<dbReference type="AlphaFoldDB" id="A0AAN6UN79"/>
<dbReference type="Proteomes" id="UP001304895">
    <property type="component" value="Unassembled WGS sequence"/>
</dbReference>
<accession>A0AAN6UN79</accession>
<dbReference type="EMBL" id="MU853405">
    <property type="protein sequence ID" value="KAK4135869.1"/>
    <property type="molecule type" value="Genomic_DNA"/>
</dbReference>
<evidence type="ECO:0000313" key="3">
    <source>
        <dbReference type="Proteomes" id="UP001304895"/>
    </source>
</evidence>